<proteinExistence type="predicted"/>
<name>A0A438ETK1_VITVI</name>
<evidence type="ECO:0000256" key="1">
    <source>
        <dbReference type="SAM" id="Phobius"/>
    </source>
</evidence>
<evidence type="ECO:0000313" key="3">
    <source>
        <dbReference type="Proteomes" id="UP000288805"/>
    </source>
</evidence>
<dbReference type="AlphaFoldDB" id="A0A438ETK1"/>
<dbReference type="EMBL" id="QGNW01001190">
    <property type="protein sequence ID" value="RVW50928.1"/>
    <property type="molecule type" value="Genomic_DNA"/>
</dbReference>
<feature type="transmembrane region" description="Helical" evidence="1">
    <location>
        <begin position="103"/>
        <end position="123"/>
    </location>
</feature>
<dbReference type="Proteomes" id="UP000288805">
    <property type="component" value="Unassembled WGS sequence"/>
</dbReference>
<comment type="caution">
    <text evidence="2">The sequence shown here is derived from an EMBL/GenBank/DDBJ whole genome shotgun (WGS) entry which is preliminary data.</text>
</comment>
<sequence>MFLKRCDGFSISADMQHMDLNMSIHRVFTILIQASNTFRYMGCLGRLIQLFILMDNWVRLFPAVMVIQRYRVMQCQVISSCNLVGPVSMPYQHRLFQQFRHPILQAIFSFSNFFFLFFLMSFLETLSFLGPPFPDGIAAPVPAQPQFIVPAHSPQFIQGSGPDQTTGIKPIIPNRHMLEIRPKDQFTGALDFSVTTFDGLLQKDVTKDLFGEAPASSDVVPWEEPCRVEVDSFASSQPSSGFEIIKVIHSHAHQRSRMSESLLMAEKEPWKLRVALPLP</sequence>
<evidence type="ECO:0000313" key="2">
    <source>
        <dbReference type="EMBL" id="RVW50928.1"/>
    </source>
</evidence>
<keyword evidence="1" id="KW-1133">Transmembrane helix</keyword>
<reference evidence="2 3" key="1">
    <citation type="journal article" date="2018" name="PLoS Genet.">
        <title>Population sequencing reveals clonal diversity and ancestral inbreeding in the grapevine cultivar Chardonnay.</title>
        <authorList>
            <person name="Roach M.J."/>
            <person name="Johnson D.L."/>
            <person name="Bohlmann J."/>
            <person name="van Vuuren H.J."/>
            <person name="Jones S.J."/>
            <person name="Pretorius I.S."/>
            <person name="Schmidt S.A."/>
            <person name="Borneman A.R."/>
        </authorList>
    </citation>
    <scope>NUCLEOTIDE SEQUENCE [LARGE SCALE GENOMIC DNA]</scope>
    <source>
        <strain evidence="3">cv. Chardonnay</strain>
        <tissue evidence="2">Leaf</tissue>
    </source>
</reference>
<keyword evidence="1" id="KW-0472">Membrane</keyword>
<organism evidence="2 3">
    <name type="scientific">Vitis vinifera</name>
    <name type="common">Grape</name>
    <dbReference type="NCBI Taxonomy" id="29760"/>
    <lineage>
        <taxon>Eukaryota</taxon>
        <taxon>Viridiplantae</taxon>
        <taxon>Streptophyta</taxon>
        <taxon>Embryophyta</taxon>
        <taxon>Tracheophyta</taxon>
        <taxon>Spermatophyta</taxon>
        <taxon>Magnoliopsida</taxon>
        <taxon>eudicotyledons</taxon>
        <taxon>Gunneridae</taxon>
        <taxon>Pentapetalae</taxon>
        <taxon>rosids</taxon>
        <taxon>Vitales</taxon>
        <taxon>Vitaceae</taxon>
        <taxon>Viteae</taxon>
        <taxon>Vitis</taxon>
    </lineage>
</organism>
<protein>
    <submittedName>
        <fullName evidence="2">Uncharacterized protein</fullName>
    </submittedName>
</protein>
<gene>
    <name evidence="2" type="ORF">CK203_071368</name>
</gene>
<keyword evidence="1" id="KW-0812">Transmembrane</keyword>
<accession>A0A438ETK1</accession>